<feature type="compositionally biased region" description="Acidic residues" evidence="1">
    <location>
        <begin position="476"/>
        <end position="495"/>
    </location>
</feature>
<dbReference type="PANTHER" id="PTHR22696:SF1">
    <property type="entry name" value="E3 UBIQUITIN-PROTEIN LIGASE RNF26"/>
    <property type="match status" value="1"/>
</dbReference>
<keyword evidence="2" id="KW-1133">Transmembrane helix</keyword>
<dbReference type="PANTHER" id="PTHR22696">
    <property type="entry name" value="E3 UBIQUITIN-PROTEIN LIGASE RNF26"/>
    <property type="match status" value="1"/>
</dbReference>
<feature type="region of interest" description="Disordered" evidence="1">
    <location>
        <begin position="461"/>
        <end position="503"/>
    </location>
</feature>
<dbReference type="GeneID" id="11503349"/>
<keyword evidence="4" id="KW-1185">Reference proteome</keyword>
<proteinExistence type="predicted"/>
<sequence length="635" mass="72532">MNSTVNQGSLPAVFSYLNQSAYSLVPDGSVFSPVINYPYRIALSVINATKLQYEQALASEELIPSLQSLLDTIGYFFSSYAVASFVTAVILDRFVIMASLRSNTTRVSLPIWSRFVLHLSAIIPLLYNVLQTLSQVKLISVFPIMNFPLYLARTFTIFAWSHCVETLVTTTTNSKPLEESDYTIFELSVQFYYLSQRSYYVTMAPEYLSDCLMALLGRVWIHIVEMLNIRKYRLAGSTLLNFFNIAFLIYQMKTYGFESIPVSTRYRHFPKIFSIFLIVVSVMSYALACLVRKNPFGSQQSDTKDLQFYSFMHNWWNHLNCTGEEEFSHVVNKLALLLCNGKESQNKGIHREFSPLNHPASLHHSYMLSGYLNKVHTIPEDINSEGSVTEKPGQRLGTPALISKFKITWSLLVAGFTFFVKRKWQIKGPKDQESQASRKARKARDFNRFVTEKNYAKFLTKAETDNKDDREPSLLPEEDYSADYQPELDEIESDSDITSRDDKEEVEDELLGITAPNDMNWFMSMWPILKLHVLKDSRLTRSQYATSNAQEILADVIVQRTASGTATDHILEDSDEDETRSNCVVCKINPRNVVLWPCTCFALCEDCRVSLGLRGFNSCVCCRTETHGYSRLNNV</sequence>
<dbReference type="Gene3D" id="3.30.40.10">
    <property type="entry name" value="Zinc/RING finger domain, C3HC4 (zinc finger)"/>
    <property type="match status" value="1"/>
</dbReference>
<dbReference type="Proteomes" id="UP000005627">
    <property type="component" value="Chromosome 1"/>
</dbReference>
<evidence type="ECO:0000313" key="3">
    <source>
        <dbReference type="EMBL" id="CCE89525.1"/>
    </source>
</evidence>
<accession>G8ZLN1</accession>
<dbReference type="FunCoup" id="G8ZLN1">
    <property type="interactions" value="28"/>
</dbReference>
<dbReference type="GO" id="GO:0043161">
    <property type="term" value="P:proteasome-mediated ubiquitin-dependent protein catabolic process"/>
    <property type="evidence" value="ECO:0007669"/>
    <property type="project" value="EnsemblFungi"/>
</dbReference>
<feature type="compositionally biased region" description="Basic and acidic residues" evidence="1">
    <location>
        <begin position="461"/>
        <end position="472"/>
    </location>
</feature>
<name>G8ZLN1_TORDE</name>
<dbReference type="InterPro" id="IPR013083">
    <property type="entry name" value="Znf_RING/FYVE/PHD"/>
</dbReference>
<keyword evidence="2" id="KW-0812">Transmembrane</keyword>
<gene>
    <name evidence="3" type="primary">TDEL0A01930</name>
    <name evidence="3" type="ORF">TDEL_0A01930</name>
</gene>
<feature type="transmembrane region" description="Helical" evidence="2">
    <location>
        <begin position="111"/>
        <end position="130"/>
    </location>
</feature>
<dbReference type="GO" id="GO:0016567">
    <property type="term" value="P:protein ubiquitination"/>
    <property type="evidence" value="ECO:0007669"/>
    <property type="project" value="TreeGrafter"/>
</dbReference>
<dbReference type="KEGG" id="tdl:TDEL_0A01930"/>
<evidence type="ECO:0008006" key="5">
    <source>
        <dbReference type="Google" id="ProtNLM"/>
    </source>
</evidence>
<dbReference type="Pfam" id="PF13920">
    <property type="entry name" value="zf-C3HC4_3"/>
    <property type="match status" value="1"/>
</dbReference>
<protein>
    <recommendedName>
        <fullName evidence="5">RING-type domain-containing protein</fullName>
    </recommendedName>
</protein>
<dbReference type="AlphaFoldDB" id="G8ZLN1"/>
<dbReference type="GO" id="GO:0097658">
    <property type="term" value="C:Asi complex"/>
    <property type="evidence" value="ECO:0007669"/>
    <property type="project" value="EnsemblFungi"/>
</dbReference>
<dbReference type="GO" id="GO:0071230">
    <property type="term" value="P:cellular response to amino acid stimulus"/>
    <property type="evidence" value="ECO:0007669"/>
    <property type="project" value="EnsemblFungi"/>
</dbReference>
<dbReference type="eggNOG" id="ENOG502QV7Y">
    <property type="taxonomic scope" value="Eukaryota"/>
</dbReference>
<feature type="transmembrane region" description="Helical" evidence="2">
    <location>
        <begin position="73"/>
        <end position="91"/>
    </location>
</feature>
<keyword evidence="2" id="KW-0472">Membrane</keyword>
<dbReference type="RefSeq" id="XP_003678736.1">
    <property type="nucleotide sequence ID" value="XM_003678688.1"/>
</dbReference>
<dbReference type="InParanoid" id="G8ZLN1"/>
<evidence type="ECO:0000256" key="1">
    <source>
        <dbReference type="SAM" id="MobiDB-lite"/>
    </source>
</evidence>
<dbReference type="EMBL" id="HE616742">
    <property type="protein sequence ID" value="CCE89525.1"/>
    <property type="molecule type" value="Genomic_DNA"/>
</dbReference>
<feature type="transmembrane region" description="Helical" evidence="2">
    <location>
        <begin position="207"/>
        <end position="227"/>
    </location>
</feature>
<organism evidence="3 4">
    <name type="scientific">Torulaspora delbrueckii</name>
    <name type="common">Yeast</name>
    <name type="synonym">Candida colliculosa</name>
    <dbReference type="NCBI Taxonomy" id="4950"/>
    <lineage>
        <taxon>Eukaryota</taxon>
        <taxon>Fungi</taxon>
        <taxon>Dikarya</taxon>
        <taxon>Ascomycota</taxon>
        <taxon>Saccharomycotina</taxon>
        <taxon>Saccharomycetes</taxon>
        <taxon>Saccharomycetales</taxon>
        <taxon>Saccharomycetaceae</taxon>
        <taxon>Torulaspora</taxon>
    </lineage>
</organism>
<dbReference type="GO" id="GO:0061630">
    <property type="term" value="F:ubiquitin protein ligase activity"/>
    <property type="evidence" value="ECO:0007669"/>
    <property type="project" value="TreeGrafter"/>
</dbReference>
<dbReference type="OrthoDB" id="66726at2759"/>
<feature type="transmembrane region" description="Helical" evidence="2">
    <location>
        <begin position="272"/>
        <end position="291"/>
    </location>
</feature>
<dbReference type="CDD" id="cd16616">
    <property type="entry name" value="mRING-HC-C4C4_Asi1p-like"/>
    <property type="match status" value="1"/>
</dbReference>
<reference evidence="3 4" key="1">
    <citation type="journal article" date="2011" name="Proc. Natl. Acad. Sci. U.S.A.">
        <title>Evolutionary erosion of yeast sex chromosomes by mating-type switching accidents.</title>
        <authorList>
            <person name="Gordon J.L."/>
            <person name="Armisen D."/>
            <person name="Proux-Wera E."/>
            <person name="Oheigeartaigh S.S."/>
            <person name="Byrne K.P."/>
            <person name="Wolfe K.H."/>
        </authorList>
    </citation>
    <scope>NUCLEOTIDE SEQUENCE [LARGE SCALE GENOMIC DNA]</scope>
    <source>
        <strain evidence="4">ATCC 10662 / CBS 1146 / NBRC 0425 / NCYC 2629 / NRRL Y-866</strain>
    </source>
</reference>
<evidence type="ECO:0000313" key="4">
    <source>
        <dbReference type="Proteomes" id="UP000005627"/>
    </source>
</evidence>
<dbReference type="HOGENOM" id="CLU_026112_0_0_1"/>
<feature type="transmembrane region" description="Helical" evidence="2">
    <location>
        <begin position="234"/>
        <end position="252"/>
    </location>
</feature>
<evidence type="ECO:0000256" key="2">
    <source>
        <dbReference type="SAM" id="Phobius"/>
    </source>
</evidence>